<dbReference type="Gene3D" id="3.30.65.10">
    <property type="entry name" value="Bacterial Topoisomerase I, domain 1"/>
    <property type="match status" value="1"/>
</dbReference>
<evidence type="ECO:0000256" key="5">
    <source>
        <dbReference type="ARBA" id="ARBA00022840"/>
    </source>
</evidence>
<proteinExistence type="inferred from homology"/>
<dbReference type="GO" id="GO:0003678">
    <property type="term" value="F:DNA helicase activity"/>
    <property type="evidence" value="ECO:0007669"/>
    <property type="project" value="UniProtKB-EC"/>
</dbReference>
<comment type="similarity">
    <text evidence="1">Belongs to the helicase family. UvrD subfamily.</text>
</comment>
<comment type="caution">
    <text evidence="12">The sequence shown here is derived from an EMBL/GenBank/DDBJ whole genome shotgun (WGS) entry which is preliminary data.</text>
</comment>
<dbReference type="PANTHER" id="PTHR11070:SF63">
    <property type="entry name" value="DNA HELICASE IV"/>
    <property type="match status" value="1"/>
</dbReference>
<dbReference type="InterPro" id="IPR014017">
    <property type="entry name" value="DNA_helicase_UvrD-like_C"/>
</dbReference>
<comment type="catalytic activity">
    <reaction evidence="7">
        <text>Couples ATP hydrolysis with the unwinding of duplex DNA by translocating in the 3'-5' direction.</text>
        <dbReference type="EC" id="5.6.2.4"/>
    </reaction>
</comment>
<dbReference type="InterPro" id="IPR013498">
    <property type="entry name" value="Topo_IA_Znf"/>
</dbReference>
<dbReference type="EMBL" id="JAGIOL010000001">
    <property type="protein sequence ID" value="MBP2437352.1"/>
    <property type="molecule type" value="Genomic_DNA"/>
</dbReference>
<evidence type="ECO:0000256" key="6">
    <source>
        <dbReference type="ARBA" id="ARBA00023235"/>
    </source>
</evidence>
<dbReference type="PANTHER" id="PTHR11070">
    <property type="entry name" value="UVRD / RECB / PCRA DNA HELICASE FAMILY MEMBER"/>
    <property type="match status" value="1"/>
</dbReference>
<dbReference type="RefSeq" id="WP_165134200.1">
    <property type="nucleotide sequence ID" value="NZ_CP049253.1"/>
</dbReference>
<evidence type="ECO:0000256" key="8">
    <source>
        <dbReference type="ARBA" id="ARBA00034808"/>
    </source>
</evidence>
<gene>
    <name evidence="12" type="ORF">JOF34_001938</name>
</gene>
<dbReference type="InterPro" id="IPR013986">
    <property type="entry name" value="DExx_box_DNA_helicase_dom_sf"/>
</dbReference>
<dbReference type="CDD" id="cd17932">
    <property type="entry name" value="DEXQc_UvrD"/>
    <property type="match status" value="1"/>
</dbReference>
<evidence type="ECO:0000256" key="10">
    <source>
        <dbReference type="PROSITE-ProRule" id="PRU00560"/>
    </source>
</evidence>
<evidence type="ECO:0000256" key="4">
    <source>
        <dbReference type="ARBA" id="ARBA00022806"/>
    </source>
</evidence>
<accession>A0ABS4ZJ84</accession>
<feature type="domain" description="UvrD-like helicase ATP-binding" evidence="11">
    <location>
        <begin position="193"/>
        <end position="486"/>
    </location>
</feature>
<evidence type="ECO:0000259" key="11">
    <source>
        <dbReference type="PROSITE" id="PS51198"/>
    </source>
</evidence>
<keyword evidence="3 10" id="KW-0378">Hydrolase</keyword>
<keyword evidence="2 10" id="KW-0547">Nucleotide-binding</keyword>
<dbReference type="GO" id="GO:0016787">
    <property type="term" value="F:hydrolase activity"/>
    <property type="evidence" value="ECO:0007669"/>
    <property type="project" value="UniProtKB-KW"/>
</dbReference>
<keyword evidence="6" id="KW-0413">Isomerase</keyword>
<name>A0ABS4ZJ84_9MICO</name>
<dbReference type="Gene3D" id="1.10.10.160">
    <property type="match status" value="1"/>
</dbReference>
<dbReference type="InterPro" id="IPR027417">
    <property type="entry name" value="P-loop_NTPase"/>
</dbReference>
<dbReference type="InterPro" id="IPR014016">
    <property type="entry name" value="UvrD-like_ATP-bd"/>
</dbReference>
<dbReference type="Proteomes" id="UP001519362">
    <property type="component" value="Unassembled WGS sequence"/>
</dbReference>
<keyword evidence="5 10" id="KW-0067">ATP-binding</keyword>
<dbReference type="SUPFAM" id="SSF57783">
    <property type="entry name" value="Zinc beta-ribbon"/>
    <property type="match status" value="1"/>
</dbReference>
<evidence type="ECO:0000313" key="13">
    <source>
        <dbReference type="Proteomes" id="UP001519362"/>
    </source>
</evidence>
<dbReference type="InterPro" id="IPR000212">
    <property type="entry name" value="DNA_helicase_UvrD/REP"/>
</dbReference>
<evidence type="ECO:0000256" key="2">
    <source>
        <dbReference type="ARBA" id="ARBA00022741"/>
    </source>
</evidence>
<comment type="catalytic activity">
    <reaction evidence="9">
        <text>ATP + H2O = ADP + phosphate + H(+)</text>
        <dbReference type="Rhea" id="RHEA:13065"/>
        <dbReference type="ChEBI" id="CHEBI:15377"/>
        <dbReference type="ChEBI" id="CHEBI:15378"/>
        <dbReference type="ChEBI" id="CHEBI:30616"/>
        <dbReference type="ChEBI" id="CHEBI:43474"/>
        <dbReference type="ChEBI" id="CHEBI:456216"/>
        <dbReference type="EC" id="5.6.2.4"/>
    </reaction>
</comment>
<dbReference type="SUPFAM" id="SSF52540">
    <property type="entry name" value="P-loop containing nucleoside triphosphate hydrolases"/>
    <property type="match status" value="1"/>
</dbReference>
<protein>
    <recommendedName>
        <fullName evidence="8">DNA 3'-5' helicase</fullName>
        <ecNumber evidence="8">5.6.2.4</ecNumber>
    </recommendedName>
</protein>
<evidence type="ECO:0000256" key="1">
    <source>
        <dbReference type="ARBA" id="ARBA00009922"/>
    </source>
</evidence>
<keyword evidence="4 10" id="KW-0347">Helicase</keyword>
<dbReference type="PROSITE" id="PS51198">
    <property type="entry name" value="UVRD_HELICASE_ATP_BIND"/>
    <property type="match status" value="1"/>
</dbReference>
<evidence type="ECO:0000256" key="9">
    <source>
        <dbReference type="ARBA" id="ARBA00048988"/>
    </source>
</evidence>
<keyword evidence="13" id="KW-1185">Reference proteome</keyword>
<dbReference type="Pfam" id="PF13361">
    <property type="entry name" value="UvrD_C"/>
    <property type="match status" value="1"/>
</dbReference>
<dbReference type="Pfam" id="PF01396">
    <property type="entry name" value="Zn_ribbon_Top1"/>
    <property type="match status" value="1"/>
</dbReference>
<sequence length="710" mass="78829">MAREWRPSPWARLFIRSGDWAIRVDRERIAIRCGGDVVTTPLTGESLRLRRGRVWNDIVLPGGDQILTGLSRRDRATLENEIGVRLLERMCTEWSAAFGRSVADRVRHRRWMAERFIGDWDRTRMALVRDKEASFQALRGRARRGGLDETAAAAVHAVHTPSSVRDAVDDENEAIFRAELKAERHFLRSIEKTPLTREQARSVITFDNRVQLVAAAGSGKTSTMVAKAAWAVHKGIARPDEVLMLAFNQAAAQELEQRTTERFRAAGLSGTVRAMTFHAFGLRVIGEATGRKPSVSESVVSDEGTSLMTTLIAQLAASDPAFAAAWRIVGDGSEQLVRTALSHAKSNDLSDAQLRERARATEDLELAEAFVTVLTAVRAAWDAHLRAEGSVDFDDMLNQSAELIESGRWSSPYRVVLVDEFQDVSRARARLVNALQNGGERHLFAVGDDWQSIYRFAGSDITAMTRFEDMFGLAQVLKLTRTFRSGAELSRAAGRFVMKNPEQIRKTVRSTLSHPDPIALEFVAGSGDAREAIARHLAQIAARLGPDDTATVKILGRFRRDEQFLPDTADDRLTIEFQTMHASKGLEADHVILPAMNQGGFPSTREEDALLRLVLPSGDAFPFAEERRLFYVALTRARKSVLLVADENRPSEFAMELLADGVVTANRDVHVCVQCRRGVLARRRGASGDFLGCSRFPACRHTEEHARVAT</sequence>
<feature type="binding site" evidence="10">
    <location>
        <begin position="214"/>
        <end position="221"/>
    </location>
    <ligand>
        <name>ATP</name>
        <dbReference type="ChEBI" id="CHEBI:30616"/>
    </ligand>
</feature>
<dbReference type="Pfam" id="PF00580">
    <property type="entry name" value="UvrD-helicase"/>
    <property type="match status" value="1"/>
</dbReference>
<reference evidence="12 13" key="1">
    <citation type="submission" date="2021-03" db="EMBL/GenBank/DDBJ databases">
        <title>Sequencing the genomes of 1000 actinobacteria strains.</title>
        <authorList>
            <person name="Klenk H.-P."/>
        </authorList>
    </citation>
    <scope>NUCLEOTIDE SEQUENCE [LARGE SCALE GENOMIC DNA]</scope>
    <source>
        <strain evidence="12 13">DSM 24221</strain>
    </source>
</reference>
<dbReference type="Gene3D" id="3.40.50.300">
    <property type="entry name" value="P-loop containing nucleotide triphosphate hydrolases"/>
    <property type="match status" value="2"/>
</dbReference>
<evidence type="ECO:0000313" key="12">
    <source>
        <dbReference type="EMBL" id="MBP2437352.1"/>
    </source>
</evidence>
<organism evidence="12 13">
    <name type="scientific">Microbacterium amylolyticum</name>
    <dbReference type="NCBI Taxonomy" id="936337"/>
    <lineage>
        <taxon>Bacteria</taxon>
        <taxon>Bacillati</taxon>
        <taxon>Actinomycetota</taxon>
        <taxon>Actinomycetes</taxon>
        <taxon>Micrococcales</taxon>
        <taxon>Microbacteriaceae</taxon>
        <taxon>Microbacterium</taxon>
    </lineage>
</organism>
<evidence type="ECO:0000256" key="7">
    <source>
        <dbReference type="ARBA" id="ARBA00034617"/>
    </source>
</evidence>
<evidence type="ECO:0000256" key="3">
    <source>
        <dbReference type="ARBA" id="ARBA00022801"/>
    </source>
</evidence>
<dbReference type="EC" id="5.6.2.4" evidence="8"/>
<dbReference type="CDD" id="cd18807">
    <property type="entry name" value="SF1_C_UvrD"/>
    <property type="match status" value="1"/>
</dbReference>